<proteinExistence type="predicted"/>
<gene>
    <name evidence="1" type="ORF">GLOINDRAFT_24924</name>
</gene>
<organism evidence="1">
    <name type="scientific">Rhizophagus irregularis (strain DAOM 181602 / DAOM 197198 / MUCL 43194)</name>
    <name type="common">Arbuscular mycorrhizal fungus</name>
    <name type="synonym">Glomus intraradices</name>
    <dbReference type="NCBI Taxonomy" id="747089"/>
    <lineage>
        <taxon>Eukaryota</taxon>
        <taxon>Fungi</taxon>
        <taxon>Fungi incertae sedis</taxon>
        <taxon>Mucoromycota</taxon>
        <taxon>Glomeromycotina</taxon>
        <taxon>Glomeromycetes</taxon>
        <taxon>Glomerales</taxon>
        <taxon>Glomeraceae</taxon>
        <taxon>Rhizophagus</taxon>
    </lineage>
</organism>
<sequence>MYTLPKCTCIASSEVHTLMKSCNKSVVIAFSQRQTRPACLSNNRIIKENHFQTHYIRTNTECANGDNKSERIA</sequence>
<protein>
    <submittedName>
        <fullName evidence="1">Uncharacterized protein</fullName>
    </submittedName>
</protein>
<dbReference type="AlphaFoldDB" id="U9U237"/>
<reference evidence="1" key="1">
    <citation type="submission" date="2013-07" db="EMBL/GenBank/DDBJ databases">
        <title>The genome of an arbuscular mycorrhizal fungus provides insights into the evolution of the oldest plant symbiosis.</title>
        <authorList>
            <consortium name="DOE Joint Genome Institute"/>
            <person name="Tisserant E."/>
            <person name="Malbreil M."/>
            <person name="Kuo A."/>
            <person name="Kohler A."/>
            <person name="Symeonidi A."/>
            <person name="Balestrini R."/>
            <person name="Charron P."/>
            <person name="Duensing N."/>
            <person name="Frei-dit-Frey N."/>
            <person name="Gianinazzi-Pearson V."/>
            <person name="Gilbert B."/>
            <person name="Handa Y."/>
            <person name="Hijri M."/>
            <person name="Kaul R."/>
            <person name="Kawaguchi M."/>
            <person name="Krajinski F."/>
            <person name="Lammers P."/>
            <person name="Lapierre D."/>
            <person name="Masclaux F.G."/>
            <person name="Murat C."/>
            <person name="Morin E."/>
            <person name="Ndikumana S."/>
            <person name="Pagni M."/>
            <person name="Petitpierre D."/>
            <person name="Requena N."/>
            <person name="Rosikiewicz P."/>
            <person name="Riley R."/>
            <person name="Saito K."/>
            <person name="San Clemente H."/>
            <person name="Shapiro H."/>
            <person name="van Tuinen D."/>
            <person name="Becard G."/>
            <person name="Bonfante P."/>
            <person name="Paszkowski U."/>
            <person name="Shachar-Hill Y."/>
            <person name="Young J.P."/>
            <person name="Sanders I.R."/>
            <person name="Henrissat B."/>
            <person name="Rensing S.A."/>
            <person name="Grigoriev I.V."/>
            <person name="Corradi N."/>
            <person name="Roux C."/>
            <person name="Martin F."/>
        </authorList>
    </citation>
    <scope>NUCLEOTIDE SEQUENCE</scope>
    <source>
        <strain evidence="1">DAOM 197198</strain>
    </source>
</reference>
<dbReference type="HOGENOM" id="CLU_2706100_0_0_1"/>
<dbReference type="EMBL" id="KI282879">
    <property type="protein sequence ID" value="ESA14464.1"/>
    <property type="molecule type" value="Genomic_DNA"/>
</dbReference>
<accession>U9U237</accession>
<evidence type="ECO:0000313" key="1">
    <source>
        <dbReference type="EMBL" id="ESA14464.1"/>
    </source>
</evidence>
<name>U9U237_RHIID</name>